<dbReference type="InterPro" id="IPR015424">
    <property type="entry name" value="PyrdxlP-dep_Trfase"/>
</dbReference>
<proteinExistence type="predicted"/>
<dbReference type="SUPFAM" id="SSF53383">
    <property type="entry name" value="PLP-dependent transferases"/>
    <property type="match status" value="1"/>
</dbReference>
<dbReference type="InterPro" id="IPR051446">
    <property type="entry name" value="HTH_trans_reg/aminotransferase"/>
</dbReference>
<evidence type="ECO:0000313" key="2">
    <source>
        <dbReference type="Proteomes" id="UP000283095"/>
    </source>
</evidence>
<dbReference type="PANTHER" id="PTHR46577">
    <property type="entry name" value="HTH-TYPE TRANSCRIPTIONAL REGULATORY PROTEIN GABR"/>
    <property type="match status" value="1"/>
</dbReference>
<dbReference type="KEGG" id="pasa:BAOM_2334"/>
<dbReference type="InterPro" id="IPR015421">
    <property type="entry name" value="PyrdxlP-dep_Trfase_major"/>
</dbReference>
<dbReference type="Proteomes" id="UP000283095">
    <property type="component" value="Chromosome"/>
</dbReference>
<protein>
    <submittedName>
        <fullName evidence="1">GntR family transcriptional regulator</fullName>
    </submittedName>
</protein>
<organism evidence="1 2">
    <name type="scientific">Peribacillus asahii</name>
    <dbReference type="NCBI Taxonomy" id="228899"/>
    <lineage>
        <taxon>Bacteria</taxon>
        <taxon>Bacillati</taxon>
        <taxon>Bacillota</taxon>
        <taxon>Bacilli</taxon>
        <taxon>Bacillales</taxon>
        <taxon>Bacillaceae</taxon>
        <taxon>Peribacillus</taxon>
    </lineage>
</organism>
<accession>A0A3T0KRM5</accession>
<name>A0A3T0KRM5_9BACI</name>
<dbReference type="EMBL" id="CP026095">
    <property type="protein sequence ID" value="AZV42943.1"/>
    <property type="molecule type" value="Genomic_DNA"/>
</dbReference>
<reference evidence="1 2" key="1">
    <citation type="submission" date="2018-01" db="EMBL/GenBank/DDBJ databases">
        <title>Bacillus asahii Genome sequencing and assembly.</title>
        <authorList>
            <person name="Jiang H."/>
            <person name="Feng Y."/>
            <person name="Zhao F."/>
            <person name="Lin X."/>
        </authorList>
    </citation>
    <scope>NUCLEOTIDE SEQUENCE [LARGE SCALE GENOMIC DNA]</scope>
    <source>
        <strain evidence="1 2">OM18</strain>
    </source>
</reference>
<dbReference type="Gene3D" id="3.40.640.10">
    <property type="entry name" value="Type I PLP-dependent aspartate aminotransferase-like (Major domain)"/>
    <property type="match status" value="1"/>
</dbReference>
<evidence type="ECO:0000313" key="1">
    <source>
        <dbReference type="EMBL" id="AZV42943.1"/>
    </source>
</evidence>
<dbReference type="AlphaFoldDB" id="A0A3T0KRM5"/>
<sequence>MERHIRKMRKVYMKRREVLRRALNHKFGQSVKILGDSTGLHLIAEFKGGEFTKELIERLYQSNVKVYPVEHHTIQKGRHVNKVILGYGNLREEEIEEGVCRLRTIVQKH</sequence>
<dbReference type="PANTHER" id="PTHR46577:SF1">
    <property type="entry name" value="HTH-TYPE TRANSCRIPTIONAL REGULATORY PROTEIN GABR"/>
    <property type="match status" value="1"/>
</dbReference>
<gene>
    <name evidence="1" type="ORF">BAOM_2334</name>
</gene>